<proteinExistence type="predicted"/>
<sequence length="155" mass="15678">MPRPPAPRTREGRAGRPPRSPRIQPVRGSSGVGPRGADTPPPPALMTRGSKRADWAVQGQALGHSSIGHTQGCRLQAQREHASARHRPPLAARGPAAPPRQGDRWGLPPLGPIAELSATPRRRRVDGSQPMAAAPPRGGGGGRAGGGGGGGGGGG</sequence>
<evidence type="ECO:0000256" key="1">
    <source>
        <dbReference type="SAM" id="MobiDB-lite"/>
    </source>
</evidence>
<name>A0ABN9XJ11_9DINO</name>
<evidence type="ECO:0000313" key="2">
    <source>
        <dbReference type="EMBL" id="CAK0899761.1"/>
    </source>
</evidence>
<evidence type="ECO:0000313" key="3">
    <source>
        <dbReference type="Proteomes" id="UP001189429"/>
    </source>
</evidence>
<accession>A0ABN9XJ11</accession>
<comment type="caution">
    <text evidence="2">The sequence shown here is derived from an EMBL/GenBank/DDBJ whole genome shotgun (WGS) entry which is preliminary data.</text>
</comment>
<organism evidence="2 3">
    <name type="scientific">Prorocentrum cordatum</name>
    <dbReference type="NCBI Taxonomy" id="2364126"/>
    <lineage>
        <taxon>Eukaryota</taxon>
        <taxon>Sar</taxon>
        <taxon>Alveolata</taxon>
        <taxon>Dinophyceae</taxon>
        <taxon>Prorocentrales</taxon>
        <taxon>Prorocentraceae</taxon>
        <taxon>Prorocentrum</taxon>
    </lineage>
</organism>
<reference evidence="2" key="1">
    <citation type="submission" date="2023-10" db="EMBL/GenBank/DDBJ databases">
        <authorList>
            <person name="Chen Y."/>
            <person name="Shah S."/>
            <person name="Dougan E. K."/>
            <person name="Thang M."/>
            <person name="Chan C."/>
        </authorList>
    </citation>
    <scope>NUCLEOTIDE SEQUENCE [LARGE SCALE GENOMIC DNA]</scope>
</reference>
<feature type="region of interest" description="Disordered" evidence="1">
    <location>
        <begin position="1"/>
        <end position="155"/>
    </location>
</feature>
<feature type="compositionally biased region" description="Gly residues" evidence="1">
    <location>
        <begin position="137"/>
        <end position="155"/>
    </location>
</feature>
<feature type="non-terminal residue" evidence="2">
    <location>
        <position position="155"/>
    </location>
</feature>
<gene>
    <name evidence="2" type="ORF">PCOR1329_LOCUS77201</name>
</gene>
<dbReference type="Proteomes" id="UP001189429">
    <property type="component" value="Unassembled WGS sequence"/>
</dbReference>
<keyword evidence="3" id="KW-1185">Reference proteome</keyword>
<dbReference type="EMBL" id="CAUYUJ010020660">
    <property type="protein sequence ID" value="CAK0899761.1"/>
    <property type="molecule type" value="Genomic_DNA"/>
</dbReference>
<protein>
    <submittedName>
        <fullName evidence="2">Uncharacterized protein</fullName>
    </submittedName>
</protein>